<gene>
    <name evidence="2" type="ORF">Ari01nite_07880</name>
</gene>
<reference evidence="2" key="1">
    <citation type="submission" date="2021-01" db="EMBL/GenBank/DDBJ databases">
        <title>Whole genome shotgun sequence of Actinoplanes rishiriensis NBRC 108556.</title>
        <authorList>
            <person name="Komaki H."/>
            <person name="Tamura T."/>
        </authorList>
    </citation>
    <scope>NUCLEOTIDE SEQUENCE</scope>
    <source>
        <strain evidence="2">NBRC 108556</strain>
    </source>
</reference>
<dbReference type="RefSeq" id="WP_203779424.1">
    <property type="nucleotide sequence ID" value="NZ_BOMV01000007.1"/>
</dbReference>
<proteinExistence type="predicted"/>
<accession>A0A919MS67</accession>
<keyword evidence="1" id="KW-0472">Membrane</keyword>
<keyword evidence="3" id="KW-1185">Reference proteome</keyword>
<dbReference type="AlphaFoldDB" id="A0A919MS67"/>
<sequence length="125" mass="12779">MNTTTRTASGHVALGLLAASGTAFFGTAATGFVTRLAGGGAVDAGLPMAVALLATALAFAWARRTSPVARFHGRAFRYLLDTQVLVLLTALSGPHPGVMATVAVTFVVLRLLTASALSPTTTRRP</sequence>
<name>A0A919MS67_9ACTN</name>
<dbReference type="EMBL" id="BOMV01000007">
    <property type="protein sequence ID" value="GIE93323.1"/>
    <property type="molecule type" value="Genomic_DNA"/>
</dbReference>
<dbReference type="Proteomes" id="UP000636960">
    <property type="component" value="Unassembled WGS sequence"/>
</dbReference>
<keyword evidence="1" id="KW-1133">Transmembrane helix</keyword>
<evidence type="ECO:0000256" key="1">
    <source>
        <dbReference type="SAM" id="Phobius"/>
    </source>
</evidence>
<evidence type="ECO:0000313" key="2">
    <source>
        <dbReference type="EMBL" id="GIE93323.1"/>
    </source>
</evidence>
<organism evidence="2 3">
    <name type="scientific">Paractinoplanes rishiriensis</name>
    <dbReference type="NCBI Taxonomy" id="1050105"/>
    <lineage>
        <taxon>Bacteria</taxon>
        <taxon>Bacillati</taxon>
        <taxon>Actinomycetota</taxon>
        <taxon>Actinomycetes</taxon>
        <taxon>Micromonosporales</taxon>
        <taxon>Micromonosporaceae</taxon>
        <taxon>Paractinoplanes</taxon>
    </lineage>
</organism>
<feature type="transmembrane region" description="Helical" evidence="1">
    <location>
        <begin position="12"/>
        <end position="32"/>
    </location>
</feature>
<evidence type="ECO:0000313" key="3">
    <source>
        <dbReference type="Proteomes" id="UP000636960"/>
    </source>
</evidence>
<keyword evidence="1" id="KW-0812">Transmembrane</keyword>
<feature type="transmembrane region" description="Helical" evidence="1">
    <location>
        <begin position="44"/>
        <end position="63"/>
    </location>
</feature>
<protein>
    <submittedName>
        <fullName evidence="2">Uncharacterized protein</fullName>
    </submittedName>
</protein>
<comment type="caution">
    <text evidence="2">The sequence shown here is derived from an EMBL/GenBank/DDBJ whole genome shotgun (WGS) entry which is preliminary data.</text>
</comment>